<evidence type="ECO:0000256" key="1">
    <source>
        <dbReference type="SAM" id="MobiDB-lite"/>
    </source>
</evidence>
<feature type="domain" description="F-box" evidence="2">
    <location>
        <begin position="72"/>
        <end position="126"/>
    </location>
</feature>
<evidence type="ECO:0000313" key="4">
    <source>
        <dbReference type="Proteomes" id="UP000307440"/>
    </source>
</evidence>
<dbReference type="Pfam" id="PF12937">
    <property type="entry name" value="F-box-like"/>
    <property type="match status" value="1"/>
</dbReference>
<dbReference type="Proteomes" id="UP000307440">
    <property type="component" value="Unassembled WGS sequence"/>
</dbReference>
<dbReference type="AlphaFoldDB" id="A0A5C3KQH6"/>
<feature type="compositionally biased region" description="Low complexity" evidence="1">
    <location>
        <begin position="801"/>
        <end position="810"/>
    </location>
</feature>
<evidence type="ECO:0000259" key="2">
    <source>
        <dbReference type="Pfam" id="PF12937"/>
    </source>
</evidence>
<feature type="region of interest" description="Disordered" evidence="1">
    <location>
        <begin position="796"/>
        <end position="828"/>
    </location>
</feature>
<dbReference type="InterPro" id="IPR001810">
    <property type="entry name" value="F-box_dom"/>
</dbReference>
<evidence type="ECO:0000313" key="3">
    <source>
        <dbReference type="EMBL" id="TFK22467.1"/>
    </source>
</evidence>
<keyword evidence="4" id="KW-1185">Reference proteome</keyword>
<sequence length="828" mass="93133">MSDKTTTHGPVKADPDLERARIDARIAKLEVKIHDLGLLRLYTSTVIDGAIAEHREQIRELRAERNLYAVTSRLPPEILARIFLYGKEQVSNVDSAAPEWYKITHVSRLWRDVAIDYAKLWTNIYLTPSAWTTIMLERSKHAPLSLDIKERRLSSSTGDHVHDLLATQAFRFRSVTLTGSSDSIVTWLKHFGQSAPTLQLLVVVNDSYNSEGVPAFPPSFLIGGSQLRTLVMKGCHLLWTLPCLKGLTTLELSTPRGRPLFLAPLAEIFLQALENMPQITSLALDIDLPDMSGVSPHRPPVSLPFLEILRLQDTIHTIPGVLNQLRFPASASLYCKLPAHGLSRNPAAMKILGDALMSALFSSGPISEPPSGATRAIQSLQVSSSDGFDFTLQVWPQSHPFMNMQAYKKPRLSLMLTHSHDSADPLLQIVPHLPLKQLKTLDLEYIVESRMAFQVFDQIPSQPIANVYVHDSDSLDSLCGFLYNPVLDTTPALVGAVIPFPNLEFLSITADFTLCAYSTNSVFFRMLALRQRYEKELRHLKLHHSAGLNRSVVDQWRKVVTFVDWDGKEVGGRGDWWDNNEDSDSDEEYVAARDNKSSEVYQQSEVGEYLEDSDSEFAWTLGMYEINEVRDEDSDDDQQSEVGEYLEDSDSEVVWTSGIYDINEVRADEGNDIYQQSEVGESLEDSDSEVVWTSGIYEINEVRADEDNDVYQQSEVGESLEDSGSEVVWTSGIYEINEVRADEENDVYQQSDVAWTSETYEVNEVPGANEDSGAYQQSEVCQDIEVWEAYEHNEVYEDNGGSDYDYAYDSYDGHDEDGGASTDYDDYD</sequence>
<dbReference type="Gene3D" id="1.20.1280.50">
    <property type="match status" value="1"/>
</dbReference>
<proteinExistence type="predicted"/>
<gene>
    <name evidence="3" type="ORF">FA15DRAFT_757990</name>
</gene>
<reference evidence="3 4" key="1">
    <citation type="journal article" date="2019" name="Nat. Ecol. Evol.">
        <title>Megaphylogeny resolves global patterns of mushroom evolution.</title>
        <authorList>
            <person name="Varga T."/>
            <person name="Krizsan K."/>
            <person name="Foldi C."/>
            <person name="Dima B."/>
            <person name="Sanchez-Garcia M."/>
            <person name="Sanchez-Ramirez S."/>
            <person name="Szollosi G.J."/>
            <person name="Szarkandi J.G."/>
            <person name="Papp V."/>
            <person name="Albert L."/>
            <person name="Andreopoulos W."/>
            <person name="Angelini C."/>
            <person name="Antonin V."/>
            <person name="Barry K.W."/>
            <person name="Bougher N.L."/>
            <person name="Buchanan P."/>
            <person name="Buyck B."/>
            <person name="Bense V."/>
            <person name="Catcheside P."/>
            <person name="Chovatia M."/>
            <person name="Cooper J."/>
            <person name="Damon W."/>
            <person name="Desjardin D."/>
            <person name="Finy P."/>
            <person name="Geml J."/>
            <person name="Haridas S."/>
            <person name="Hughes K."/>
            <person name="Justo A."/>
            <person name="Karasinski D."/>
            <person name="Kautmanova I."/>
            <person name="Kiss B."/>
            <person name="Kocsube S."/>
            <person name="Kotiranta H."/>
            <person name="LaButti K.M."/>
            <person name="Lechner B.E."/>
            <person name="Liimatainen K."/>
            <person name="Lipzen A."/>
            <person name="Lukacs Z."/>
            <person name="Mihaltcheva S."/>
            <person name="Morgado L.N."/>
            <person name="Niskanen T."/>
            <person name="Noordeloos M.E."/>
            <person name="Ohm R.A."/>
            <person name="Ortiz-Santana B."/>
            <person name="Ovrebo C."/>
            <person name="Racz N."/>
            <person name="Riley R."/>
            <person name="Savchenko A."/>
            <person name="Shiryaev A."/>
            <person name="Soop K."/>
            <person name="Spirin V."/>
            <person name="Szebenyi C."/>
            <person name="Tomsovsky M."/>
            <person name="Tulloss R.E."/>
            <person name="Uehling J."/>
            <person name="Grigoriev I.V."/>
            <person name="Vagvolgyi C."/>
            <person name="Papp T."/>
            <person name="Martin F.M."/>
            <person name="Miettinen O."/>
            <person name="Hibbett D.S."/>
            <person name="Nagy L.G."/>
        </authorList>
    </citation>
    <scope>NUCLEOTIDE SEQUENCE [LARGE SCALE GENOMIC DNA]</scope>
    <source>
        <strain evidence="3 4">CBS 121175</strain>
    </source>
</reference>
<organism evidence="3 4">
    <name type="scientific">Coprinopsis marcescibilis</name>
    <name type="common">Agaric fungus</name>
    <name type="synonym">Psathyrella marcescibilis</name>
    <dbReference type="NCBI Taxonomy" id="230819"/>
    <lineage>
        <taxon>Eukaryota</taxon>
        <taxon>Fungi</taxon>
        <taxon>Dikarya</taxon>
        <taxon>Basidiomycota</taxon>
        <taxon>Agaricomycotina</taxon>
        <taxon>Agaricomycetes</taxon>
        <taxon>Agaricomycetidae</taxon>
        <taxon>Agaricales</taxon>
        <taxon>Agaricineae</taxon>
        <taxon>Psathyrellaceae</taxon>
        <taxon>Coprinopsis</taxon>
    </lineage>
</organism>
<name>A0A5C3KQH6_COPMA</name>
<dbReference type="SUPFAM" id="SSF52047">
    <property type="entry name" value="RNI-like"/>
    <property type="match status" value="1"/>
</dbReference>
<accession>A0A5C3KQH6</accession>
<dbReference type="OrthoDB" id="2993888at2759"/>
<dbReference type="EMBL" id="ML210240">
    <property type="protein sequence ID" value="TFK22467.1"/>
    <property type="molecule type" value="Genomic_DNA"/>
</dbReference>
<dbReference type="STRING" id="230819.A0A5C3KQH6"/>
<protein>
    <recommendedName>
        <fullName evidence="2">F-box domain-containing protein</fullName>
    </recommendedName>
</protein>